<reference evidence="2 3" key="1">
    <citation type="submission" date="2014-02" db="EMBL/GenBank/DDBJ databases">
        <title>The genome sequence of Colletotrichum nymphaeae SA-01.</title>
        <authorList>
            <person name="Baroncelli R."/>
            <person name="Thon M.R."/>
        </authorList>
    </citation>
    <scope>NUCLEOTIDE SEQUENCE [LARGE SCALE GENOMIC DNA]</scope>
    <source>
        <strain evidence="2 3">SA-01</strain>
    </source>
</reference>
<protein>
    <submittedName>
        <fullName evidence="2">Uncharacterized protein</fullName>
    </submittedName>
</protein>
<dbReference type="AlphaFoldDB" id="A0A135UWC0"/>
<dbReference type="EMBL" id="JEMN01000063">
    <property type="protein sequence ID" value="KXH64652.1"/>
    <property type="molecule type" value="Genomic_DNA"/>
</dbReference>
<organism evidence="2 3">
    <name type="scientific">Colletotrichum nymphaeae SA-01</name>
    <dbReference type="NCBI Taxonomy" id="1460502"/>
    <lineage>
        <taxon>Eukaryota</taxon>
        <taxon>Fungi</taxon>
        <taxon>Dikarya</taxon>
        <taxon>Ascomycota</taxon>
        <taxon>Pezizomycotina</taxon>
        <taxon>Sordariomycetes</taxon>
        <taxon>Hypocreomycetidae</taxon>
        <taxon>Glomerellales</taxon>
        <taxon>Glomerellaceae</taxon>
        <taxon>Colletotrichum</taxon>
        <taxon>Colletotrichum acutatum species complex</taxon>
    </lineage>
</organism>
<feature type="region of interest" description="Disordered" evidence="1">
    <location>
        <begin position="22"/>
        <end position="63"/>
    </location>
</feature>
<proteinExistence type="predicted"/>
<gene>
    <name evidence="2" type="ORF">CNYM01_06654</name>
</gene>
<keyword evidence="3" id="KW-1185">Reference proteome</keyword>
<name>A0A135UWC0_9PEZI</name>
<comment type="caution">
    <text evidence="2">The sequence shown here is derived from an EMBL/GenBank/DDBJ whole genome shotgun (WGS) entry which is preliminary data.</text>
</comment>
<sequence length="272" mass="29606">MNETALARLEVRLLGQRIVHPAERKPLDTPRRAPPIRQEWRRRHRHDPVPAAPHGHGVRVGHHGGAARLGAEVRPPLHQRRLARRVAQRKGVVVGGRVGEVEGAGRGVDAAVGVEQREDVLGLVVSMNVLHLLRMRPLVKHDIPPHPPLLQHPVQLPQRRLRIVPAPALVHRDVHVLPPQRLDEVQHGLVPVRPDHGGVVVVHARDVDALRAPRAGRVVARGRGDAALVAEGVEEDVEGYEKGEVAEGAGAEEAAGAQADAVEEAHGFFFLS</sequence>
<dbReference type="Proteomes" id="UP000070054">
    <property type="component" value="Unassembled WGS sequence"/>
</dbReference>
<feature type="compositionally biased region" description="Basic and acidic residues" evidence="1">
    <location>
        <begin position="22"/>
        <end position="31"/>
    </location>
</feature>
<evidence type="ECO:0000313" key="3">
    <source>
        <dbReference type="Proteomes" id="UP000070054"/>
    </source>
</evidence>
<accession>A0A135UWC0</accession>
<evidence type="ECO:0000256" key="1">
    <source>
        <dbReference type="SAM" id="MobiDB-lite"/>
    </source>
</evidence>
<evidence type="ECO:0000313" key="2">
    <source>
        <dbReference type="EMBL" id="KXH64652.1"/>
    </source>
</evidence>